<comment type="caution">
    <text evidence="1">The sequence shown here is derived from an EMBL/GenBank/DDBJ whole genome shotgun (WGS) entry which is preliminary data.</text>
</comment>
<organism evidence="1 2">
    <name type="scientific">Salipiger aestuarii</name>
    <dbReference type="NCBI Taxonomy" id="568098"/>
    <lineage>
        <taxon>Bacteria</taxon>
        <taxon>Pseudomonadati</taxon>
        <taxon>Pseudomonadota</taxon>
        <taxon>Alphaproteobacteria</taxon>
        <taxon>Rhodobacterales</taxon>
        <taxon>Roseobacteraceae</taxon>
        <taxon>Salipiger</taxon>
    </lineage>
</organism>
<evidence type="ECO:0000313" key="1">
    <source>
        <dbReference type="EMBL" id="RAK07440.1"/>
    </source>
</evidence>
<dbReference type="Proteomes" id="UP000249165">
    <property type="component" value="Unassembled WGS sequence"/>
</dbReference>
<proteinExistence type="predicted"/>
<keyword evidence="2" id="KW-1185">Reference proteome</keyword>
<gene>
    <name evidence="1" type="ORF">ATI53_11003</name>
</gene>
<dbReference type="EMBL" id="QLMG01000100">
    <property type="protein sequence ID" value="RAK07440.1"/>
    <property type="molecule type" value="Genomic_DNA"/>
</dbReference>
<accession>A0A327XFB3</accession>
<dbReference type="AlphaFoldDB" id="A0A327XFB3"/>
<protein>
    <submittedName>
        <fullName evidence="1">Uncharacterized protein</fullName>
    </submittedName>
</protein>
<reference evidence="1 2" key="1">
    <citation type="submission" date="2018-06" db="EMBL/GenBank/DDBJ databases">
        <title>Genomic Encyclopedia of Archaeal and Bacterial Type Strains, Phase II (KMG-II): from individual species to whole genera.</title>
        <authorList>
            <person name="Goeker M."/>
        </authorList>
    </citation>
    <scope>NUCLEOTIDE SEQUENCE [LARGE SCALE GENOMIC DNA]</scope>
    <source>
        <strain evidence="1 2">DSM 22011</strain>
    </source>
</reference>
<name>A0A327XFB3_9RHOB</name>
<evidence type="ECO:0000313" key="2">
    <source>
        <dbReference type="Proteomes" id="UP000249165"/>
    </source>
</evidence>
<sequence>MSSAPAARLITRPSIEKHCPAAQYRARAAALGQAVWRCVFGVDLPLVPSGARPDRFEGQHAGHPPVGASPGGHVVICKTCRHPQKRAPAGVFE</sequence>
<dbReference type="RefSeq" id="WP_111551429.1">
    <property type="nucleotide sequence ID" value="NZ_LIGL01000009.1"/>
</dbReference>